<evidence type="ECO:0000256" key="9">
    <source>
        <dbReference type="ARBA" id="ARBA00022845"/>
    </source>
</evidence>
<proteinExistence type="inferred from homology"/>
<accession>A0A174GWL2</accession>
<dbReference type="InterPro" id="IPR032781">
    <property type="entry name" value="ABC_tran_Xtn"/>
</dbReference>
<dbReference type="SUPFAM" id="SSF52540">
    <property type="entry name" value="P-loop containing nucleoside triphosphate hydrolases"/>
    <property type="match status" value="2"/>
</dbReference>
<dbReference type="SMART" id="SM00382">
    <property type="entry name" value="AAA"/>
    <property type="match status" value="2"/>
</dbReference>
<dbReference type="InterPro" id="IPR032524">
    <property type="entry name" value="ABC_tran_C"/>
</dbReference>
<organism evidence="14 15">
    <name type="scientific">Clostridium disporicum</name>
    <dbReference type="NCBI Taxonomy" id="84024"/>
    <lineage>
        <taxon>Bacteria</taxon>
        <taxon>Bacillati</taxon>
        <taxon>Bacillota</taxon>
        <taxon>Clostridia</taxon>
        <taxon>Eubacteriales</taxon>
        <taxon>Clostridiaceae</taxon>
        <taxon>Clostridium</taxon>
    </lineage>
</organism>
<keyword evidence="9" id="KW-0810">Translation regulation</keyword>
<reference evidence="14 15" key="1">
    <citation type="submission" date="2015-09" db="EMBL/GenBank/DDBJ databases">
        <authorList>
            <consortium name="Pathogen Informatics"/>
        </authorList>
    </citation>
    <scope>NUCLEOTIDE SEQUENCE [LARGE SCALE GENOMIC DNA]</scope>
    <source>
        <strain evidence="14 15">2789STDY5834855</strain>
    </source>
</reference>
<dbReference type="EMBL" id="CYZV01000038">
    <property type="protein sequence ID" value="CUO67122.1"/>
    <property type="molecule type" value="Genomic_DNA"/>
</dbReference>
<dbReference type="InterPro" id="IPR017871">
    <property type="entry name" value="ABC_transporter-like_CS"/>
</dbReference>
<dbReference type="GO" id="GO:0000049">
    <property type="term" value="F:tRNA binding"/>
    <property type="evidence" value="ECO:0007669"/>
    <property type="project" value="UniProtKB-KW"/>
</dbReference>
<dbReference type="CDD" id="cd03221">
    <property type="entry name" value="ABCF_EF-3"/>
    <property type="match status" value="2"/>
</dbReference>
<dbReference type="InterPro" id="IPR037118">
    <property type="entry name" value="Val-tRNA_synth_C_sf"/>
</dbReference>
<feature type="domain" description="ABC transporter" evidence="13">
    <location>
        <begin position="4"/>
        <end position="255"/>
    </location>
</feature>
<keyword evidence="12" id="KW-0175">Coiled coil</keyword>
<dbReference type="InterPro" id="IPR051309">
    <property type="entry name" value="ABCF_ATPase"/>
</dbReference>
<evidence type="ECO:0000259" key="13">
    <source>
        <dbReference type="PROSITE" id="PS50893"/>
    </source>
</evidence>
<dbReference type="PANTHER" id="PTHR42855:SF1">
    <property type="entry name" value="ABC TRANSPORTER DOMAIN-CONTAINING PROTEIN"/>
    <property type="match status" value="1"/>
</dbReference>
<dbReference type="GO" id="GO:0005524">
    <property type="term" value="F:ATP binding"/>
    <property type="evidence" value="ECO:0007669"/>
    <property type="project" value="UniProtKB-KW"/>
</dbReference>
<evidence type="ECO:0000256" key="7">
    <source>
        <dbReference type="ARBA" id="ARBA00022801"/>
    </source>
</evidence>
<dbReference type="Pfam" id="PF16326">
    <property type="entry name" value="ABC_tran_CTD"/>
    <property type="match status" value="1"/>
</dbReference>
<evidence type="ECO:0000256" key="1">
    <source>
        <dbReference type="ARBA" id="ARBA00005868"/>
    </source>
</evidence>
<keyword evidence="8 14" id="KW-0067">ATP-binding</keyword>
<dbReference type="GO" id="GO:0006412">
    <property type="term" value="P:translation"/>
    <property type="evidence" value="ECO:0007669"/>
    <property type="project" value="UniProtKB-KW"/>
</dbReference>
<keyword evidence="10" id="KW-0694">RNA-binding</keyword>
<dbReference type="GO" id="GO:0003677">
    <property type="term" value="F:DNA binding"/>
    <property type="evidence" value="ECO:0007669"/>
    <property type="project" value="InterPro"/>
</dbReference>
<dbReference type="InterPro" id="IPR027417">
    <property type="entry name" value="P-loop_NTPase"/>
</dbReference>
<evidence type="ECO:0000256" key="2">
    <source>
        <dbReference type="ARBA" id="ARBA00022490"/>
    </source>
</evidence>
<protein>
    <submittedName>
        <fullName evidence="14">ABC transporter ATP-binding protein</fullName>
    </submittedName>
</protein>
<keyword evidence="6" id="KW-0547">Nucleotide-binding</keyword>
<evidence type="ECO:0000313" key="15">
    <source>
        <dbReference type="Proteomes" id="UP000095558"/>
    </source>
</evidence>
<dbReference type="GO" id="GO:0016887">
    <property type="term" value="F:ATP hydrolysis activity"/>
    <property type="evidence" value="ECO:0007669"/>
    <property type="project" value="InterPro"/>
</dbReference>
<keyword evidence="4" id="KW-0699">rRNA-binding</keyword>
<dbReference type="Proteomes" id="UP000095558">
    <property type="component" value="Unassembled WGS sequence"/>
</dbReference>
<evidence type="ECO:0000256" key="3">
    <source>
        <dbReference type="ARBA" id="ARBA00022555"/>
    </source>
</evidence>
<dbReference type="Gene3D" id="3.40.50.300">
    <property type="entry name" value="P-loop containing nucleotide triphosphate hydrolases"/>
    <property type="match status" value="2"/>
</dbReference>
<sequence length="642" mass="74022">MNLITVENIKKTYSEKVLLNDVSFGINDGDKIGLIGLNGSGKSTLLKIITGRDEFFDGSITKGKGVRVEYLSQNSEFDANATVLEQVFNSDTPEMKLLMEYENLLDKTKNEEFNEDINNRLIKTQEKIDSLNLWNLESEVKVILTKLGINDYTMKMGTLSGGQKKRVFLASALIKPCELLVLDEPTNHLDSGSIEWLEEYLNNRKGALLMITHDRYFLDRVSNKILELDRGNIYTYIGNYSAFLEKKAERIELEAASEEKRQKLILKELKWVRRGAKARTTKQKARLQRFDDLINEEYIALKANLEMSFIGTRLGKKIIELKNISKGYGTKNLIDNFNYTVLKEDRIGIIGDNGVGKTTLLNIIRNSITPDEGNIEIGETVKISTFSQDDSHMDLSMKAIDYVKEGGEWIPTEDGTKISASQLAERFLFDGTMQYTMIEKLSGGERRRLHLLRVLMEAPNVLILDEPTNDLDIETLKILEDFIDEFIGVVIVVSHDRYFLDRICNKIFSFEGRGLINIYNGNYSDYLINKEIKFLKEKEAEQNNKAEISKKKTYVKNKDERPKFTFKEQKEFETIYTDIEAIENKIAEIEEEMIKNSSSYGLLNELDQEKTKLEEELLEKYERQEYLEDIAKKIEEYNSKKQ</sequence>
<evidence type="ECO:0000256" key="11">
    <source>
        <dbReference type="ARBA" id="ARBA00022917"/>
    </source>
</evidence>
<comment type="similarity">
    <text evidence="1">Belongs to the ABC transporter superfamily. ABCF family. Translational throttle EttA subfamily.</text>
</comment>
<dbReference type="RefSeq" id="WP_055277693.1">
    <property type="nucleotide sequence ID" value="NZ_CYZV01000038.1"/>
</dbReference>
<dbReference type="GO" id="GO:0019843">
    <property type="term" value="F:rRNA binding"/>
    <property type="evidence" value="ECO:0007669"/>
    <property type="project" value="UniProtKB-KW"/>
</dbReference>
<name>A0A174GWL2_9CLOT</name>
<evidence type="ECO:0000313" key="14">
    <source>
        <dbReference type="EMBL" id="CUO67122.1"/>
    </source>
</evidence>
<dbReference type="OrthoDB" id="9801441at2"/>
<feature type="domain" description="ABC transporter" evidence="13">
    <location>
        <begin position="319"/>
        <end position="537"/>
    </location>
</feature>
<gene>
    <name evidence="14" type="ORF">ERS852470_03018</name>
</gene>
<dbReference type="Gene3D" id="1.10.287.380">
    <property type="entry name" value="Valyl-tRNA synthetase, C-terminal domain"/>
    <property type="match status" value="1"/>
</dbReference>
<evidence type="ECO:0000256" key="6">
    <source>
        <dbReference type="ARBA" id="ARBA00022741"/>
    </source>
</evidence>
<dbReference type="AlphaFoldDB" id="A0A174GWL2"/>
<dbReference type="InterPro" id="IPR003593">
    <property type="entry name" value="AAA+_ATPase"/>
</dbReference>
<keyword evidence="2" id="KW-0963">Cytoplasm</keyword>
<feature type="coiled-coil region" evidence="12">
    <location>
        <begin position="532"/>
        <end position="623"/>
    </location>
</feature>
<dbReference type="FunFam" id="3.40.50.300:FF:000011">
    <property type="entry name" value="Putative ABC transporter ATP-binding component"/>
    <property type="match status" value="1"/>
</dbReference>
<evidence type="ECO:0000256" key="4">
    <source>
        <dbReference type="ARBA" id="ARBA00022730"/>
    </source>
</evidence>
<dbReference type="PROSITE" id="PS50893">
    <property type="entry name" value="ABC_TRANSPORTER_2"/>
    <property type="match status" value="2"/>
</dbReference>
<dbReference type="GO" id="GO:0006417">
    <property type="term" value="P:regulation of translation"/>
    <property type="evidence" value="ECO:0007669"/>
    <property type="project" value="UniProtKB-KW"/>
</dbReference>
<dbReference type="Pfam" id="PF12848">
    <property type="entry name" value="ABC_tran_Xtn"/>
    <property type="match status" value="1"/>
</dbReference>
<evidence type="ECO:0000256" key="8">
    <source>
        <dbReference type="ARBA" id="ARBA00022840"/>
    </source>
</evidence>
<evidence type="ECO:0000256" key="10">
    <source>
        <dbReference type="ARBA" id="ARBA00022884"/>
    </source>
</evidence>
<keyword evidence="3" id="KW-0820">tRNA-binding</keyword>
<keyword evidence="11" id="KW-0648">Protein biosynthesis</keyword>
<evidence type="ECO:0000256" key="5">
    <source>
        <dbReference type="ARBA" id="ARBA00022737"/>
    </source>
</evidence>
<keyword evidence="5" id="KW-0677">Repeat</keyword>
<dbReference type="PROSITE" id="PS00211">
    <property type="entry name" value="ABC_TRANSPORTER_1"/>
    <property type="match status" value="1"/>
</dbReference>
<dbReference type="PANTHER" id="PTHR42855">
    <property type="entry name" value="ABC TRANSPORTER ATP-BINDING SUBUNIT"/>
    <property type="match status" value="1"/>
</dbReference>
<evidence type="ECO:0000256" key="12">
    <source>
        <dbReference type="SAM" id="Coils"/>
    </source>
</evidence>
<dbReference type="FunFam" id="3.40.50.300:FF:000183">
    <property type="entry name" value="ABC transporter ATP-binding protein yjjK"/>
    <property type="match status" value="1"/>
</dbReference>
<dbReference type="Pfam" id="PF00005">
    <property type="entry name" value="ABC_tran"/>
    <property type="match status" value="2"/>
</dbReference>
<keyword evidence="7" id="KW-0378">Hydrolase</keyword>
<dbReference type="InterPro" id="IPR003439">
    <property type="entry name" value="ABC_transporter-like_ATP-bd"/>
</dbReference>